<dbReference type="EC" id="3.1.1.61" evidence="5"/>
<evidence type="ECO:0000259" key="8">
    <source>
        <dbReference type="PROSITE" id="PS50110"/>
    </source>
</evidence>
<comment type="similarity">
    <text evidence="5">Belongs to the CheB family.</text>
</comment>
<keyword evidence="2 5" id="KW-0145">Chemotaxis</keyword>
<comment type="caution">
    <text evidence="10">The sequence shown here is derived from an EMBL/GenBank/DDBJ whole genome shotgun (WGS) entry which is preliminary data.</text>
</comment>
<dbReference type="InterPro" id="IPR001789">
    <property type="entry name" value="Sig_transdc_resp-reg_receiver"/>
</dbReference>
<dbReference type="AlphaFoldDB" id="A0A1F5VQG4"/>
<evidence type="ECO:0000256" key="2">
    <source>
        <dbReference type="ARBA" id="ARBA00022500"/>
    </source>
</evidence>
<evidence type="ECO:0000256" key="5">
    <source>
        <dbReference type="HAMAP-Rule" id="MF_00099"/>
    </source>
</evidence>
<dbReference type="PROSITE" id="PS50110">
    <property type="entry name" value="RESPONSE_REGULATORY"/>
    <property type="match status" value="1"/>
</dbReference>
<dbReference type="HAMAP" id="MF_00099">
    <property type="entry name" value="CheB_chemtxs"/>
    <property type="match status" value="1"/>
</dbReference>
<dbReference type="Pfam" id="PF00072">
    <property type="entry name" value="Response_reg"/>
    <property type="match status" value="1"/>
</dbReference>
<dbReference type="InterPro" id="IPR035909">
    <property type="entry name" value="CheB_C"/>
</dbReference>
<evidence type="ECO:0000256" key="6">
    <source>
        <dbReference type="PROSITE-ProRule" id="PRU00050"/>
    </source>
</evidence>
<dbReference type="SUPFAM" id="SSF52172">
    <property type="entry name" value="CheY-like"/>
    <property type="match status" value="1"/>
</dbReference>
<organism evidence="10 11">
    <name type="scientific">Candidatus Fischerbacteria bacterium RBG_13_37_8</name>
    <dbReference type="NCBI Taxonomy" id="1817863"/>
    <lineage>
        <taxon>Bacteria</taxon>
        <taxon>Candidatus Fischeribacteriota</taxon>
    </lineage>
</organism>
<dbReference type="Pfam" id="PF01339">
    <property type="entry name" value="CheB_methylest"/>
    <property type="match status" value="1"/>
</dbReference>
<sequence>MAIKRMLSEEPLIQIVGAAVNGEELIANLSQWNPDVITLDLSMPGMGGLKTLDYIMEWKYVPVIILSTHSSKDAPMTIEALHRGAVDFIDKQEYSLMDFDALRKVLIDKIFQVVSGTKLLSEHAIQKSEELIPSEKAPEAISVIAEPGYFKAILIGASTGGPPAIQLILESLGSSLPIPIGIVQHMPAGFTKAFAERLNAHLPFRVQEACDEEPFLPGTIYIGPTGHHFLLETRNNLIYTVLSSEPEGLSHKPSVDVLFESAAQIYGKQIIGILLTGMGRDGSSGLLQLKKQGAYTIAQNETTCVVFGMPKTAIQAGAVKEILPLGMISRRILELLYGT</sequence>
<dbReference type="Gene3D" id="3.40.50.180">
    <property type="entry name" value="Methylesterase CheB, C-terminal domain"/>
    <property type="match status" value="1"/>
</dbReference>
<dbReference type="Gene3D" id="3.40.50.2300">
    <property type="match status" value="1"/>
</dbReference>
<evidence type="ECO:0000256" key="1">
    <source>
        <dbReference type="ARBA" id="ARBA00022490"/>
    </source>
</evidence>
<comment type="PTM">
    <text evidence="5">Phosphorylated by CheA. Phosphorylation of the N-terminal regulatory domain activates the methylesterase activity.</text>
</comment>
<feature type="active site" evidence="5 6">
    <location>
        <position position="158"/>
    </location>
</feature>
<protein>
    <recommendedName>
        <fullName evidence="5">Protein-glutamate methylesterase/protein-glutamine glutaminase</fullName>
        <ecNumber evidence="5">3.1.1.61</ecNumber>
        <ecNumber evidence="5">3.5.1.44</ecNumber>
    </recommendedName>
</protein>
<dbReference type="GO" id="GO:0005737">
    <property type="term" value="C:cytoplasm"/>
    <property type="evidence" value="ECO:0007669"/>
    <property type="project" value="UniProtKB-SubCell"/>
</dbReference>
<dbReference type="SMART" id="SM00448">
    <property type="entry name" value="REC"/>
    <property type="match status" value="1"/>
</dbReference>
<comment type="domain">
    <text evidence="5">Contains a C-terminal catalytic domain, and an N-terminal region which modulates catalytic activity.</text>
</comment>
<comment type="catalytic activity">
    <reaction evidence="4 5">
        <text>[protein]-L-glutamate 5-O-methyl ester + H2O = L-glutamyl-[protein] + methanol + H(+)</text>
        <dbReference type="Rhea" id="RHEA:23236"/>
        <dbReference type="Rhea" id="RHEA-COMP:10208"/>
        <dbReference type="Rhea" id="RHEA-COMP:10311"/>
        <dbReference type="ChEBI" id="CHEBI:15377"/>
        <dbReference type="ChEBI" id="CHEBI:15378"/>
        <dbReference type="ChEBI" id="CHEBI:17790"/>
        <dbReference type="ChEBI" id="CHEBI:29973"/>
        <dbReference type="ChEBI" id="CHEBI:82795"/>
        <dbReference type="EC" id="3.1.1.61"/>
    </reaction>
</comment>
<keyword evidence="3 5" id="KW-0378">Hydrolase</keyword>
<dbReference type="GO" id="GO:0050568">
    <property type="term" value="F:protein-glutamine glutaminase activity"/>
    <property type="evidence" value="ECO:0007669"/>
    <property type="project" value="UniProtKB-UniRule"/>
</dbReference>
<comment type="function">
    <text evidence="5">Involved in chemotaxis. Part of a chemotaxis signal transduction system that modulates chemotaxis in response to various stimuli. Catalyzes the demethylation of specific methylglutamate residues introduced into the chemoreceptors (methyl-accepting chemotaxis proteins or MCP) by CheR. Also mediates the irreversible deamidation of specific glutamine residues to glutamic acid.</text>
</comment>
<evidence type="ECO:0000313" key="11">
    <source>
        <dbReference type="Proteomes" id="UP000178943"/>
    </source>
</evidence>
<dbReference type="PROSITE" id="PS50122">
    <property type="entry name" value="CHEB"/>
    <property type="match status" value="1"/>
</dbReference>
<dbReference type="CDD" id="cd17541">
    <property type="entry name" value="REC_CheB-like"/>
    <property type="match status" value="1"/>
</dbReference>
<dbReference type="InterPro" id="IPR000673">
    <property type="entry name" value="Sig_transdc_resp-reg_Me-estase"/>
</dbReference>
<accession>A0A1F5VQG4</accession>
<dbReference type="GO" id="GO:0006935">
    <property type="term" value="P:chemotaxis"/>
    <property type="evidence" value="ECO:0007669"/>
    <property type="project" value="UniProtKB-UniRule"/>
</dbReference>
<dbReference type="GO" id="GO:0008984">
    <property type="term" value="F:protein-glutamate methylesterase activity"/>
    <property type="evidence" value="ECO:0007669"/>
    <property type="project" value="UniProtKB-UniRule"/>
</dbReference>
<dbReference type="InterPro" id="IPR008248">
    <property type="entry name" value="CheB-like"/>
</dbReference>
<evidence type="ECO:0000256" key="7">
    <source>
        <dbReference type="PROSITE-ProRule" id="PRU00169"/>
    </source>
</evidence>
<dbReference type="PIRSF" id="PIRSF000876">
    <property type="entry name" value="RR_chemtxs_CheB"/>
    <property type="match status" value="1"/>
</dbReference>
<evidence type="ECO:0000313" key="10">
    <source>
        <dbReference type="EMBL" id="OGF65599.1"/>
    </source>
</evidence>
<dbReference type="Proteomes" id="UP000178943">
    <property type="component" value="Unassembled WGS sequence"/>
</dbReference>
<dbReference type="InterPro" id="IPR011006">
    <property type="entry name" value="CheY-like_superfamily"/>
</dbReference>
<dbReference type="SUPFAM" id="SSF52738">
    <property type="entry name" value="Methylesterase CheB, C-terminal domain"/>
    <property type="match status" value="1"/>
</dbReference>
<dbReference type="STRING" id="1817863.A2Y62_12675"/>
<reference evidence="10 11" key="1">
    <citation type="journal article" date="2016" name="Nat. Commun.">
        <title>Thousands of microbial genomes shed light on interconnected biogeochemical processes in an aquifer system.</title>
        <authorList>
            <person name="Anantharaman K."/>
            <person name="Brown C.T."/>
            <person name="Hug L.A."/>
            <person name="Sharon I."/>
            <person name="Castelle C.J."/>
            <person name="Probst A.J."/>
            <person name="Thomas B.C."/>
            <person name="Singh A."/>
            <person name="Wilkins M.J."/>
            <person name="Karaoz U."/>
            <person name="Brodie E.L."/>
            <person name="Williams K.H."/>
            <person name="Hubbard S.S."/>
            <person name="Banfield J.F."/>
        </authorList>
    </citation>
    <scope>NUCLEOTIDE SEQUENCE [LARGE SCALE GENOMIC DNA]</scope>
</reference>
<gene>
    <name evidence="5" type="primary">cheB</name>
    <name evidence="10" type="ORF">A2Y62_12675</name>
</gene>
<feature type="active site" evidence="5 6">
    <location>
        <position position="281"/>
    </location>
</feature>
<name>A0A1F5VQG4_9BACT</name>
<dbReference type="CDD" id="cd16432">
    <property type="entry name" value="CheB_Rec"/>
    <property type="match status" value="1"/>
</dbReference>
<dbReference type="NCBIfam" id="NF001965">
    <property type="entry name" value="PRK00742.1"/>
    <property type="match status" value="1"/>
</dbReference>
<proteinExistence type="inferred from homology"/>
<feature type="modified residue" description="4-aspartylphosphate" evidence="5 7">
    <location>
        <position position="40"/>
    </location>
</feature>
<feature type="active site" evidence="5 6">
    <location>
        <position position="185"/>
    </location>
</feature>
<feature type="domain" description="CheB-type methylesterase" evidence="9">
    <location>
        <begin position="147"/>
        <end position="339"/>
    </location>
</feature>
<dbReference type="EC" id="3.5.1.44" evidence="5"/>
<dbReference type="EMBL" id="MFGW01000111">
    <property type="protein sequence ID" value="OGF65599.1"/>
    <property type="molecule type" value="Genomic_DNA"/>
</dbReference>
<evidence type="ECO:0000259" key="9">
    <source>
        <dbReference type="PROSITE" id="PS50122"/>
    </source>
</evidence>
<feature type="domain" description="Response regulatory" evidence="8">
    <location>
        <begin position="1"/>
        <end position="106"/>
    </location>
</feature>
<evidence type="ECO:0000256" key="3">
    <source>
        <dbReference type="ARBA" id="ARBA00022801"/>
    </source>
</evidence>
<dbReference type="PANTHER" id="PTHR42872">
    <property type="entry name" value="PROTEIN-GLUTAMATE METHYLESTERASE/PROTEIN-GLUTAMINE GLUTAMINASE"/>
    <property type="match status" value="1"/>
</dbReference>
<comment type="subcellular location">
    <subcellularLocation>
        <location evidence="5">Cytoplasm</location>
    </subcellularLocation>
</comment>
<dbReference type="PANTHER" id="PTHR42872:SF6">
    <property type="entry name" value="PROTEIN-GLUTAMATE METHYLESTERASE_PROTEIN-GLUTAMINE GLUTAMINASE"/>
    <property type="match status" value="1"/>
</dbReference>
<keyword evidence="1 5" id="KW-0963">Cytoplasm</keyword>
<evidence type="ECO:0000256" key="4">
    <source>
        <dbReference type="ARBA" id="ARBA00048267"/>
    </source>
</evidence>
<dbReference type="GO" id="GO:0000156">
    <property type="term" value="F:phosphorelay response regulator activity"/>
    <property type="evidence" value="ECO:0007669"/>
    <property type="project" value="InterPro"/>
</dbReference>
<comment type="catalytic activity">
    <reaction evidence="5">
        <text>L-glutaminyl-[protein] + H2O = L-glutamyl-[protein] + NH4(+)</text>
        <dbReference type="Rhea" id="RHEA:16441"/>
        <dbReference type="Rhea" id="RHEA-COMP:10207"/>
        <dbReference type="Rhea" id="RHEA-COMP:10208"/>
        <dbReference type="ChEBI" id="CHEBI:15377"/>
        <dbReference type="ChEBI" id="CHEBI:28938"/>
        <dbReference type="ChEBI" id="CHEBI:29973"/>
        <dbReference type="ChEBI" id="CHEBI:30011"/>
        <dbReference type="EC" id="3.5.1.44"/>
    </reaction>
</comment>
<keyword evidence="5 7" id="KW-0597">Phosphoprotein</keyword>